<comment type="caution">
    <text evidence="3">The sequence shown here is derived from an EMBL/GenBank/DDBJ whole genome shotgun (WGS) entry which is preliminary data.</text>
</comment>
<proteinExistence type="predicted"/>
<dbReference type="InterPro" id="IPR014862">
    <property type="entry name" value="TrwC"/>
</dbReference>
<dbReference type="Pfam" id="PF13604">
    <property type="entry name" value="AAA_30"/>
    <property type="match status" value="1"/>
</dbReference>
<accession>A0ABP9FN95</accession>
<dbReference type="Pfam" id="PF08751">
    <property type="entry name" value="TrwC"/>
    <property type="match status" value="1"/>
</dbReference>
<evidence type="ECO:0000313" key="3">
    <source>
        <dbReference type="EMBL" id="GAA4906086.1"/>
    </source>
</evidence>
<feature type="domain" description="TrwC relaxase" evidence="2">
    <location>
        <begin position="10"/>
        <end position="410"/>
    </location>
</feature>
<dbReference type="SUPFAM" id="SSF52540">
    <property type="entry name" value="P-loop containing nucleoside triphosphate hydrolases"/>
    <property type="match status" value="2"/>
</dbReference>
<evidence type="ECO:0000313" key="4">
    <source>
        <dbReference type="Proteomes" id="UP001501521"/>
    </source>
</evidence>
<dbReference type="Gene3D" id="3.40.50.300">
    <property type="entry name" value="P-loop containing nucleotide triphosphate hydrolases"/>
    <property type="match status" value="2"/>
</dbReference>
<protein>
    <submittedName>
        <fullName evidence="3">MobF family relaxase</fullName>
    </submittedName>
</protein>
<dbReference type="NCBIfam" id="NF041492">
    <property type="entry name" value="MobF"/>
    <property type="match status" value="1"/>
</dbReference>
<dbReference type="SUPFAM" id="SSF55464">
    <property type="entry name" value="Origin of replication-binding domain, RBD-like"/>
    <property type="match status" value="1"/>
</dbReference>
<feature type="region of interest" description="Disordered" evidence="1">
    <location>
        <begin position="1291"/>
        <end position="1315"/>
    </location>
</feature>
<gene>
    <name evidence="3" type="primary">mobF_2</name>
    <name evidence="3" type="ORF">GCM10025789_26830</name>
</gene>
<dbReference type="CDD" id="cd18809">
    <property type="entry name" value="SF1_C_RecD"/>
    <property type="match status" value="1"/>
</dbReference>
<dbReference type="Proteomes" id="UP001501521">
    <property type="component" value="Unassembled WGS sequence"/>
</dbReference>
<name>A0ABP9FN95_9ACTN</name>
<keyword evidence="4" id="KW-1185">Reference proteome</keyword>
<evidence type="ECO:0000259" key="2">
    <source>
        <dbReference type="Pfam" id="PF08751"/>
    </source>
</evidence>
<evidence type="ECO:0000256" key="1">
    <source>
        <dbReference type="SAM" id="MobiDB-lite"/>
    </source>
</evidence>
<sequence length="1315" mass="143202">MTASLQKLTAGSGYTYLTRQVAAMDSTEKGRTTLTSYYSEKGETPGRWVGSGLAALDMRPGSPVDEVQMRALFGSGFHPNGEARLAALSADATPEQVRQAQRLGAPFQVRRDATRFQQLVAECCGAWVAENGLKPGGEVPVDVLAGIRSGLASEAFAARVGRPPSGLELSTEVARLSRNPNTACAGFDVTFSPVKSVSTLWAIAPRDIAAQIEEAHNQAVEDALGYIEEHVLYSRRGAGGVRQVEVTGLVGTAFTHRDSRAGDPDLHTHVAIANKARTLDGHWLAIDARPLYAGLVSISEVYNTSLEARLVERLGVRFAVESNRDPSKRGIREIVGVPALLREAWSKRRTAIVVREADLAAKFQADHHRPPTPVEASKLAQQATLETRDAKHEPRTIDEQRAAWRSEAERLLGPRAVGHILDATRSTRDHKRPAVTSDWIGQAAGDIVESMGLHRASWTRWHLHAEASRRARERAMNADHAKQLTEELLAAATALCVPVDTWTDPIQEPSDLRRTTGESTYQTVGTRRFTSAAVLRAEQQIMDAAALTDGPRAAEADVTVALLRSTSQGIDLNAGQVDLVRELATSGKWVQLALAAAGAGKTTALAVLANAWRETERQVVGLAPSAVAARQLEDQIGHGTTLAKLAWDITNRPRDAANLVQPGTLLIIDEAGMADTPTLARIIGYATDRGASVRLIGDDQQLASIGAGGILRDLATTHGAVTLNQILRFTDPAEAAASLALRDGRPEALGYYLDQNRLHPGTAETVLTDALDAWIRDKDQGLDSLMLAGTRDQAATLNHRARQHRLHGNPTAADQRRVDLADGNQASRGDVIITRLNDRRLRVSDTDWVKNGDRWTITRVSPTGTVHATHRRSGLPIRLPADYVRDHVELGYAVTVHTSQGITVDTTHTILTGTETRQQAYVALTRGRAANHAYIQIVGDTTEATPIDPTTLRPQTVLDVCESVLARDSAQRSVTTETREAADPYSRLGIAVARYTDALTVALEDLHPDQTRELDERADQTVNRLTDSPAWTTLRAHLLHAAAHYDQHTTPLDLLHRITNTRELATANDPAAVLTWRLPHPTTTGPLPWLPDIPTDIAGHDQWGPYLAARAQQVQDTAAEVRHTAASPEPPGWALPGQPLTPELVADIEVWRASWQVDRDDRRPTGPARLGTLPARHQQQLQDRIHPVDPVHPWLQRLHDIRHDIPQDDSAPALAHRLADLHRQGLPAARLLTQAADDGPLPAEQPADALWWRITRHLLIDNPSGRNQNTTTETLHPTPVLLPGDLAALLAQASGRNKTHDKTRTRPTPQAPPPR</sequence>
<organism evidence="3 4">
    <name type="scientific">Tessaracoccus lubricantis</name>
    <dbReference type="NCBI Taxonomy" id="545543"/>
    <lineage>
        <taxon>Bacteria</taxon>
        <taxon>Bacillati</taxon>
        <taxon>Actinomycetota</taxon>
        <taxon>Actinomycetes</taxon>
        <taxon>Propionibacteriales</taxon>
        <taxon>Propionibacteriaceae</taxon>
        <taxon>Tessaracoccus</taxon>
    </lineage>
</organism>
<reference evidence="4" key="1">
    <citation type="journal article" date="2019" name="Int. J. Syst. Evol. Microbiol.">
        <title>The Global Catalogue of Microorganisms (GCM) 10K type strain sequencing project: providing services to taxonomists for standard genome sequencing and annotation.</title>
        <authorList>
            <consortium name="The Broad Institute Genomics Platform"/>
            <consortium name="The Broad Institute Genome Sequencing Center for Infectious Disease"/>
            <person name="Wu L."/>
            <person name="Ma J."/>
        </authorList>
    </citation>
    <scope>NUCLEOTIDE SEQUENCE [LARGE SCALE GENOMIC DNA]</scope>
    <source>
        <strain evidence="4">JCM 19125</strain>
    </source>
</reference>
<dbReference type="Gene3D" id="2.30.30.940">
    <property type="match status" value="1"/>
</dbReference>
<dbReference type="InterPro" id="IPR027417">
    <property type="entry name" value="P-loop_NTPase"/>
</dbReference>
<dbReference type="RefSeq" id="WP_386085214.1">
    <property type="nucleotide sequence ID" value="NZ_JBHTIX010000043.1"/>
</dbReference>
<dbReference type="EMBL" id="BAABLV010000040">
    <property type="protein sequence ID" value="GAA4906086.1"/>
    <property type="molecule type" value="Genomic_DNA"/>
</dbReference>